<proteinExistence type="predicted"/>
<dbReference type="PANTHER" id="PTHR45290:SF3">
    <property type="entry name" value="OS01G0649000 PROTEIN"/>
    <property type="match status" value="1"/>
</dbReference>
<feature type="compositionally biased region" description="Basic residues" evidence="1">
    <location>
        <begin position="22"/>
        <end position="33"/>
    </location>
</feature>
<dbReference type="Pfam" id="PF04003">
    <property type="entry name" value="Utp12"/>
    <property type="match status" value="1"/>
</dbReference>
<evidence type="ECO:0000256" key="1">
    <source>
        <dbReference type="SAM" id="MobiDB-lite"/>
    </source>
</evidence>
<evidence type="ECO:0000313" key="4">
    <source>
        <dbReference type="Proteomes" id="UP000797356"/>
    </source>
</evidence>
<evidence type="ECO:0000259" key="2">
    <source>
        <dbReference type="Pfam" id="PF04003"/>
    </source>
</evidence>
<dbReference type="PANTHER" id="PTHR45290">
    <property type="entry name" value="OS03G0300300 PROTEIN"/>
    <property type="match status" value="1"/>
</dbReference>
<evidence type="ECO:0000313" key="3">
    <source>
        <dbReference type="EMBL" id="KAG1334163.1"/>
    </source>
</evidence>
<reference evidence="3" key="2">
    <citation type="submission" date="2019-07" db="EMBL/GenBank/DDBJ databases">
        <authorList>
            <person name="Yang Y."/>
            <person name="Bocs S."/>
            <person name="Baudouin L."/>
        </authorList>
    </citation>
    <scope>NUCLEOTIDE SEQUENCE</scope>
    <source>
        <tissue evidence="3">Spear leaf of Hainan Tall coconut</tissue>
    </source>
</reference>
<keyword evidence="4" id="KW-1185">Reference proteome</keyword>
<name>A0A8K0I1W2_COCNU</name>
<protein>
    <submittedName>
        <fullName evidence="3">Putative WD repeat-containing protein 43</fullName>
    </submittedName>
</protein>
<sequence>MDFHNNFVAMDDATIDVEVKSREHKSRKGKKTTSKVQDDFQKIQDGKDFHNNFMTMDNATIDVEAKSREPKGRKGKKATSKVQDNFQKIQDGKDFHNNSMTMDNATIDVEAKSREDKSRKGKKTTSKVQDDFQKIQDGKDALVKSSMILDSVNGIHVYGSKTLKNYEFDPDALPRALCFWLYHSDNEGKSKDHELEVTTTPIKKKKVKKRLASDLYPLSEGNCISDGGVQKFGGEVNLDEPTMEEKLASLDLLNDDISKNSSKQEPSPTLKLPSADSVHILLKQALHAEDHALLLDCLYTRDEKVIEKSISLLNPAEVLQLLASLKSMVPSRGAALVCALPWLSSLLRQHASGIASQQSSLLILNSLYQLIDSRISTFSSAVQLSTCLDYLFAGIPGDEANEEQIPPVVYEDRDSEEEKSENEMEIVEEGDELGDVIDASRDSDGSEVMSG</sequence>
<feature type="domain" description="Small-subunit processome Utp12" evidence="2">
    <location>
        <begin position="290"/>
        <end position="391"/>
    </location>
</feature>
<organism evidence="3 4">
    <name type="scientific">Cocos nucifera</name>
    <name type="common">Coconut palm</name>
    <dbReference type="NCBI Taxonomy" id="13894"/>
    <lineage>
        <taxon>Eukaryota</taxon>
        <taxon>Viridiplantae</taxon>
        <taxon>Streptophyta</taxon>
        <taxon>Embryophyta</taxon>
        <taxon>Tracheophyta</taxon>
        <taxon>Spermatophyta</taxon>
        <taxon>Magnoliopsida</taxon>
        <taxon>Liliopsida</taxon>
        <taxon>Arecaceae</taxon>
        <taxon>Arecoideae</taxon>
        <taxon>Cocoseae</taxon>
        <taxon>Attaleinae</taxon>
        <taxon>Cocos</taxon>
    </lineage>
</organism>
<feature type="region of interest" description="Disordered" evidence="1">
    <location>
        <begin position="20"/>
        <end position="44"/>
    </location>
</feature>
<dbReference type="AlphaFoldDB" id="A0A8K0I1W2"/>
<reference evidence="3" key="1">
    <citation type="journal article" date="2017" name="Gigascience">
        <title>The genome draft of coconut (Cocos nucifera).</title>
        <authorList>
            <person name="Xiao Y."/>
            <person name="Xu P."/>
            <person name="Fan H."/>
            <person name="Baudouin L."/>
            <person name="Xia W."/>
            <person name="Bocs S."/>
            <person name="Xu J."/>
            <person name="Li Q."/>
            <person name="Guo A."/>
            <person name="Zhou L."/>
            <person name="Li J."/>
            <person name="Wu Y."/>
            <person name="Ma Z."/>
            <person name="Armero A."/>
            <person name="Issali A.E."/>
            <person name="Liu N."/>
            <person name="Peng M."/>
            <person name="Yang Y."/>
        </authorList>
    </citation>
    <scope>NUCLEOTIDE SEQUENCE</scope>
    <source>
        <tissue evidence="3">Spear leaf of Hainan Tall coconut</tissue>
    </source>
</reference>
<dbReference type="OrthoDB" id="30195at2759"/>
<dbReference type="Proteomes" id="UP000797356">
    <property type="component" value="Chromosome 3"/>
</dbReference>
<gene>
    <name evidence="3" type="ORF">COCNU_03G002820</name>
</gene>
<dbReference type="EMBL" id="CM017874">
    <property type="protein sequence ID" value="KAG1334163.1"/>
    <property type="molecule type" value="Genomic_DNA"/>
</dbReference>
<feature type="region of interest" description="Disordered" evidence="1">
    <location>
        <begin position="403"/>
        <end position="451"/>
    </location>
</feature>
<dbReference type="InterPro" id="IPR007148">
    <property type="entry name" value="SSU_processome_Utp12"/>
</dbReference>
<accession>A0A8K0I1W2</accession>
<feature type="compositionally biased region" description="Acidic residues" evidence="1">
    <location>
        <begin position="413"/>
        <end position="435"/>
    </location>
</feature>
<comment type="caution">
    <text evidence="3">The sequence shown here is derived from an EMBL/GenBank/DDBJ whole genome shotgun (WGS) entry which is preliminary data.</text>
</comment>